<proteinExistence type="predicted"/>
<keyword evidence="2" id="KW-1185">Reference proteome</keyword>
<sequence length="142" mass="15522">MSAELDSLEIPYEQSQAKETLEFGDGEEVEKEFVTTSFSLVTPPRIKASFTHEGLASRVAKLFKKEIQVGDKAFDDVVYITTDTPAETTAFLKSDDVRTTILTAVTEGGNIVIDERDIVAKIPTTGDNDKPLADLVRAVLKA</sequence>
<dbReference type="RefSeq" id="WP_394844234.1">
    <property type="nucleotide sequence ID" value="NZ_CP089982.1"/>
</dbReference>
<dbReference type="Proteomes" id="UP001379533">
    <property type="component" value="Chromosome"/>
</dbReference>
<evidence type="ECO:0000313" key="2">
    <source>
        <dbReference type="Proteomes" id="UP001379533"/>
    </source>
</evidence>
<evidence type="ECO:0000313" key="1">
    <source>
        <dbReference type="EMBL" id="WXA93634.1"/>
    </source>
</evidence>
<protein>
    <submittedName>
        <fullName evidence="1">Uncharacterized protein</fullName>
    </submittedName>
</protein>
<organism evidence="1 2">
    <name type="scientific">Pendulispora brunnea</name>
    <dbReference type="NCBI Taxonomy" id="2905690"/>
    <lineage>
        <taxon>Bacteria</taxon>
        <taxon>Pseudomonadati</taxon>
        <taxon>Myxococcota</taxon>
        <taxon>Myxococcia</taxon>
        <taxon>Myxococcales</taxon>
        <taxon>Sorangiineae</taxon>
        <taxon>Pendulisporaceae</taxon>
        <taxon>Pendulispora</taxon>
    </lineage>
</organism>
<name>A0ABZ2K6C7_9BACT</name>
<gene>
    <name evidence="1" type="ORF">LZC95_45175</name>
</gene>
<accession>A0ABZ2K6C7</accession>
<reference evidence="1 2" key="1">
    <citation type="submission" date="2021-12" db="EMBL/GenBank/DDBJ databases">
        <title>Discovery of the Pendulisporaceae a myxobacterial family with distinct sporulation behavior and unique specialized metabolism.</title>
        <authorList>
            <person name="Garcia R."/>
            <person name="Popoff A."/>
            <person name="Bader C.D."/>
            <person name="Loehr J."/>
            <person name="Walesch S."/>
            <person name="Walt C."/>
            <person name="Boldt J."/>
            <person name="Bunk B."/>
            <person name="Haeckl F.J.F.P.J."/>
            <person name="Gunesch A.P."/>
            <person name="Birkelbach J."/>
            <person name="Nuebel U."/>
            <person name="Pietschmann T."/>
            <person name="Bach T."/>
            <person name="Mueller R."/>
        </authorList>
    </citation>
    <scope>NUCLEOTIDE SEQUENCE [LARGE SCALE GENOMIC DNA]</scope>
    <source>
        <strain evidence="1 2">MSr12523</strain>
    </source>
</reference>
<dbReference type="EMBL" id="CP089982">
    <property type="protein sequence ID" value="WXA93634.1"/>
    <property type="molecule type" value="Genomic_DNA"/>
</dbReference>